<evidence type="ECO:0000313" key="1">
    <source>
        <dbReference type="EMBL" id="KAG7485546.1"/>
    </source>
</evidence>
<dbReference type="AlphaFoldDB" id="A0AAV6Q7K1"/>
<proteinExistence type="predicted"/>
<organism evidence="1 2">
    <name type="scientific">Solea senegalensis</name>
    <name type="common">Senegalese sole</name>
    <dbReference type="NCBI Taxonomy" id="28829"/>
    <lineage>
        <taxon>Eukaryota</taxon>
        <taxon>Metazoa</taxon>
        <taxon>Chordata</taxon>
        <taxon>Craniata</taxon>
        <taxon>Vertebrata</taxon>
        <taxon>Euteleostomi</taxon>
        <taxon>Actinopterygii</taxon>
        <taxon>Neopterygii</taxon>
        <taxon>Teleostei</taxon>
        <taxon>Neoteleostei</taxon>
        <taxon>Acanthomorphata</taxon>
        <taxon>Carangaria</taxon>
        <taxon>Pleuronectiformes</taxon>
        <taxon>Pleuronectoidei</taxon>
        <taxon>Soleidae</taxon>
        <taxon>Solea</taxon>
    </lineage>
</organism>
<evidence type="ECO:0000313" key="2">
    <source>
        <dbReference type="Proteomes" id="UP000693946"/>
    </source>
</evidence>
<gene>
    <name evidence="1" type="ORF">JOB18_012790</name>
</gene>
<comment type="caution">
    <text evidence="1">The sequence shown here is derived from an EMBL/GenBank/DDBJ whole genome shotgun (WGS) entry which is preliminary data.</text>
</comment>
<accession>A0AAV6Q7K1</accession>
<reference evidence="1 2" key="1">
    <citation type="journal article" date="2021" name="Sci. Rep.">
        <title>Chromosome anchoring in Senegalese sole (Solea senegalensis) reveals sex-associated markers and genome rearrangements in flatfish.</title>
        <authorList>
            <person name="Guerrero-Cozar I."/>
            <person name="Gomez-Garrido J."/>
            <person name="Berbel C."/>
            <person name="Martinez-Blanch J.F."/>
            <person name="Alioto T."/>
            <person name="Claros M.G."/>
            <person name="Gagnaire P.A."/>
            <person name="Manchado M."/>
        </authorList>
    </citation>
    <scope>NUCLEOTIDE SEQUENCE [LARGE SCALE GENOMIC DNA]</scope>
    <source>
        <strain evidence="1">Sse05_10M</strain>
    </source>
</reference>
<dbReference type="EMBL" id="JAGKHQ010000018">
    <property type="protein sequence ID" value="KAG7485546.1"/>
    <property type="molecule type" value="Genomic_DNA"/>
</dbReference>
<dbReference type="Proteomes" id="UP000693946">
    <property type="component" value="Linkage Group LG6"/>
</dbReference>
<name>A0AAV6Q7K1_SOLSE</name>
<protein>
    <submittedName>
        <fullName evidence="1">Uncharacterized protein</fullName>
    </submittedName>
</protein>
<keyword evidence="2" id="KW-1185">Reference proteome</keyword>
<sequence length="104" mass="11406">MQRADITPAGISDLRPVTLCHLPTAVEKENDTPRDRCYVTLQPSQGGQSQISFKYSASFFTKGKTNPTCHLEVCSGRPGRGSDCSICLNPEAPQPQELILLRET</sequence>